<dbReference type="Proteomes" id="UP000824469">
    <property type="component" value="Unassembled WGS sequence"/>
</dbReference>
<evidence type="ECO:0000313" key="2">
    <source>
        <dbReference type="Proteomes" id="UP000824469"/>
    </source>
</evidence>
<proteinExistence type="predicted"/>
<dbReference type="AlphaFoldDB" id="A0AA38CBU0"/>
<accession>A0AA38CBU0</accession>
<dbReference type="EMBL" id="JAHRHJ020000306">
    <property type="protein sequence ID" value="KAH9294202.1"/>
    <property type="molecule type" value="Genomic_DNA"/>
</dbReference>
<protein>
    <submittedName>
        <fullName evidence="1">Uncharacterized protein</fullName>
    </submittedName>
</protein>
<reference evidence="1 2" key="1">
    <citation type="journal article" date="2021" name="Nat. Plants">
        <title>The Taxus genome provides insights into paclitaxel biosynthesis.</title>
        <authorList>
            <person name="Xiong X."/>
            <person name="Gou J."/>
            <person name="Liao Q."/>
            <person name="Li Y."/>
            <person name="Zhou Q."/>
            <person name="Bi G."/>
            <person name="Li C."/>
            <person name="Du R."/>
            <person name="Wang X."/>
            <person name="Sun T."/>
            <person name="Guo L."/>
            <person name="Liang H."/>
            <person name="Lu P."/>
            <person name="Wu Y."/>
            <person name="Zhang Z."/>
            <person name="Ro D.K."/>
            <person name="Shang Y."/>
            <person name="Huang S."/>
            <person name="Yan J."/>
        </authorList>
    </citation>
    <scope>NUCLEOTIDE SEQUENCE [LARGE SCALE GENOMIC DNA]</scope>
    <source>
        <strain evidence="1">Ta-2019</strain>
    </source>
</reference>
<feature type="non-terminal residue" evidence="1">
    <location>
        <position position="50"/>
    </location>
</feature>
<evidence type="ECO:0000313" key="1">
    <source>
        <dbReference type="EMBL" id="KAH9294202.1"/>
    </source>
</evidence>
<name>A0AA38CBU0_TAXCH</name>
<sequence>EDILKPFPKKKRCREEEANYTRRLRGTPILKWKLTPLQTLNNLNSLNARE</sequence>
<gene>
    <name evidence="1" type="ORF">KI387_040595</name>
</gene>
<comment type="caution">
    <text evidence="1">The sequence shown here is derived from an EMBL/GenBank/DDBJ whole genome shotgun (WGS) entry which is preliminary data.</text>
</comment>
<keyword evidence="2" id="KW-1185">Reference proteome</keyword>
<feature type="non-terminal residue" evidence="1">
    <location>
        <position position="1"/>
    </location>
</feature>
<organism evidence="1 2">
    <name type="scientific">Taxus chinensis</name>
    <name type="common">Chinese yew</name>
    <name type="synonym">Taxus wallichiana var. chinensis</name>
    <dbReference type="NCBI Taxonomy" id="29808"/>
    <lineage>
        <taxon>Eukaryota</taxon>
        <taxon>Viridiplantae</taxon>
        <taxon>Streptophyta</taxon>
        <taxon>Embryophyta</taxon>
        <taxon>Tracheophyta</taxon>
        <taxon>Spermatophyta</taxon>
        <taxon>Pinopsida</taxon>
        <taxon>Pinidae</taxon>
        <taxon>Conifers II</taxon>
        <taxon>Cupressales</taxon>
        <taxon>Taxaceae</taxon>
        <taxon>Taxus</taxon>
    </lineage>
</organism>